<gene>
    <name evidence="2" type="ORF">Moror_15722</name>
</gene>
<name>V2Y049_MONRO</name>
<dbReference type="HOGENOM" id="CLU_1094538_0_0_1"/>
<evidence type="ECO:0000313" key="3">
    <source>
        <dbReference type="Proteomes" id="UP000017559"/>
    </source>
</evidence>
<proteinExistence type="predicted"/>
<evidence type="ECO:0000256" key="1">
    <source>
        <dbReference type="SAM" id="Phobius"/>
    </source>
</evidence>
<dbReference type="EMBL" id="AWSO01001166">
    <property type="protein sequence ID" value="ESK85029.1"/>
    <property type="molecule type" value="Genomic_DNA"/>
</dbReference>
<dbReference type="OrthoDB" id="2955847at2759"/>
<reference evidence="2 3" key="1">
    <citation type="journal article" date="2014" name="BMC Genomics">
        <title>Genome and secretome analysis of the hemibiotrophic fungal pathogen, Moniliophthora roreri, which causes frosty pod rot disease of cacao: mechanisms of the biotrophic and necrotrophic phases.</title>
        <authorList>
            <person name="Meinhardt L.W."/>
            <person name="Costa G.G.L."/>
            <person name="Thomazella D.P.T."/>
            <person name="Teixeira P.J.P.L."/>
            <person name="Carazzolle M.F."/>
            <person name="Schuster S.C."/>
            <person name="Carlson J.E."/>
            <person name="Guiltinan M.J."/>
            <person name="Mieczkowski P."/>
            <person name="Farmer A."/>
            <person name="Ramaraj T."/>
            <person name="Crozier J."/>
            <person name="Davis R.E."/>
            <person name="Shao J."/>
            <person name="Melnick R.L."/>
            <person name="Pereira G.A.G."/>
            <person name="Bailey B.A."/>
        </authorList>
    </citation>
    <scope>NUCLEOTIDE SEQUENCE [LARGE SCALE GENOMIC DNA]</scope>
    <source>
        <strain evidence="2 3">MCA 2997</strain>
    </source>
</reference>
<feature type="transmembrane region" description="Helical" evidence="1">
    <location>
        <begin position="178"/>
        <end position="199"/>
    </location>
</feature>
<accession>V2Y049</accession>
<keyword evidence="1" id="KW-1133">Transmembrane helix</keyword>
<keyword evidence="1" id="KW-0472">Membrane</keyword>
<protein>
    <submittedName>
        <fullName evidence="2">Uncharacterized protein</fullName>
    </submittedName>
</protein>
<keyword evidence="3" id="KW-1185">Reference proteome</keyword>
<comment type="caution">
    <text evidence="2">The sequence shown here is derived from an EMBL/GenBank/DDBJ whole genome shotgun (WGS) entry which is preliminary data.</text>
</comment>
<evidence type="ECO:0000313" key="2">
    <source>
        <dbReference type="EMBL" id="ESK85029.1"/>
    </source>
</evidence>
<dbReference type="AlphaFoldDB" id="V2Y049"/>
<keyword evidence="1" id="KW-0812">Transmembrane</keyword>
<organism evidence="2 3">
    <name type="scientific">Moniliophthora roreri (strain MCA 2997)</name>
    <name type="common">Cocoa frosty pod rot fungus</name>
    <name type="synonym">Crinipellis roreri</name>
    <dbReference type="NCBI Taxonomy" id="1381753"/>
    <lineage>
        <taxon>Eukaryota</taxon>
        <taxon>Fungi</taxon>
        <taxon>Dikarya</taxon>
        <taxon>Basidiomycota</taxon>
        <taxon>Agaricomycotina</taxon>
        <taxon>Agaricomycetes</taxon>
        <taxon>Agaricomycetidae</taxon>
        <taxon>Agaricales</taxon>
        <taxon>Marasmiineae</taxon>
        <taxon>Marasmiaceae</taxon>
        <taxon>Moniliophthora</taxon>
    </lineage>
</organism>
<feature type="transmembrane region" description="Helical" evidence="1">
    <location>
        <begin position="219"/>
        <end position="239"/>
    </location>
</feature>
<dbReference type="KEGG" id="mrr:Moror_15722"/>
<dbReference type="Proteomes" id="UP000017559">
    <property type="component" value="Unassembled WGS sequence"/>
</dbReference>
<sequence length="254" mass="28291">MHFTSLSTNLNEKCPLLLLYCHSPFYALTGPLHFLLNSVRPIIAQIIQVGEIPPGFGDMDIPLQISVSLPERYAEYFVPVLSRNPMTVGAKVCGSVPPSYLSIPLLTITHTLIGWLSCSVLKIGFSVSLKGSVMNGQTGLGAAMLSGWLIQLPTQPFPMANGKYGMLPFLWKDNISKLFFPTGIITFLSIAPLTLLTGWKLCCLQIIENYLIGFGRRSFKFIFGLTMSEQCISSVYMYLMIHNFHYHCRLDEKG</sequence>